<evidence type="ECO:0000313" key="1">
    <source>
        <dbReference type="EMBL" id="VXC36086.1"/>
    </source>
</evidence>
<accession>A0A653Y0W8</accession>
<dbReference type="Pfam" id="PF02012">
    <property type="entry name" value="BNR"/>
    <property type="match status" value="1"/>
</dbReference>
<dbReference type="InterPro" id="IPR015943">
    <property type="entry name" value="WD40/YVTN_repeat-like_dom_sf"/>
</dbReference>
<dbReference type="PANTHER" id="PTHR47199:SF2">
    <property type="entry name" value="PHOTOSYSTEM II STABILITY_ASSEMBLY FACTOR HCF136, CHLOROPLASTIC"/>
    <property type="match status" value="1"/>
</dbReference>
<name>A0A653Y0W8_9FLAO</name>
<dbReference type="InterPro" id="IPR002860">
    <property type="entry name" value="BNR_rpt"/>
</dbReference>
<sequence length="330" mass="36000">MVSCSENVQRVPFSSVNIETVYSDSISIRAIEIMGNSLAFAANKGAFGTVDFSTGKIRTNIQKYHTGIPAFRAIAHTSSDFFMLSIESPALLYKTGDNGQMELVYKEEGEGVFYDSMTFLNDMDGIAMGHTVDGCLSVIITSDGGKSWSKLPCSQLPEGIEGEGAFAASNTNIKTIGNNIWMATTAGRILFSSDKGKTWKTYRTPIINNEPTEGIYSIDFYDENLGVAFGGDYTKPENAMANKAITTDGGKTWKLLANGKQPGYKSCVQFVPNSNGKELIAVGFTGISYSYDMGESWKELSDESFYTIRFQNDSVAYAAGKNRIAKLVFK</sequence>
<dbReference type="CDD" id="cd15482">
    <property type="entry name" value="Sialidase_non-viral"/>
    <property type="match status" value="1"/>
</dbReference>
<evidence type="ECO:0000313" key="2">
    <source>
        <dbReference type="Proteomes" id="UP000430202"/>
    </source>
</evidence>
<dbReference type="Gene3D" id="2.130.10.10">
    <property type="entry name" value="YVTN repeat-like/Quinoprotein amine dehydrogenase"/>
    <property type="match status" value="1"/>
</dbReference>
<reference evidence="1 2" key="1">
    <citation type="submission" date="2019-10" db="EMBL/GenBank/DDBJ databases">
        <authorList>
            <person name="Karimi E."/>
        </authorList>
    </citation>
    <scope>NUCLEOTIDE SEQUENCE [LARGE SCALE GENOMIC DNA]</scope>
    <source>
        <strain evidence="1">Maribacter sp. 151</strain>
    </source>
</reference>
<protein>
    <submittedName>
        <fullName evidence="1">Oxidoreductase</fullName>
    </submittedName>
</protein>
<gene>
    <name evidence="1" type="ORF">MARI151_60781</name>
</gene>
<organism evidence="1 2">
    <name type="scientific">Maribacter litoralis</name>
    <dbReference type="NCBI Taxonomy" id="2059726"/>
    <lineage>
        <taxon>Bacteria</taxon>
        <taxon>Pseudomonadati</taxon>
        <taxon>Bacteroidota</taxon>
        <taxon>Flavobacteriia</taxon>
        <taxon>Flavobacteriales</taxon>
        <taxon>Flavobacteriaceae</taxon>
        <taxon>Maribacter</taxon>
    </lineage>
</organism>
<proteinExistence type="predicted"/>
<dbReference type="AlphaFoldDB" id="A0A653Y0W8"/>
<dbReference type="PANTHER" id="PTHR47199">
    <property type="entry name" value="PHOTOSYSTEM II STABILITY/ASSEMBLY FACTOR HCF136, CHLOROPLASTIC"/>
    <property type="match status" value="1"/>
</dbReference>
<dbReference type="EMBL" id="CABWLR010000006">
    <property type="protein sequence ID" value="VXC36086.1"/>
    <property type="molecule type" value="Genomic_DNA"/>
</dbReference>
<dbReference type="SUPFAM" id="SSF110296">
    <property type="entry name" value="Oligoxyloglucan reducing end-specific cellobiohydrolase"/>
    <property type="match status" value="1"/>
</dbReference>
<dbReference type="Proteomes" id="UP000430202">
    <property type="component" value="Unassembled WGS sequence"/>
</dbReference>
<keyword evidence="2" id="KW-1185">Reference proteome</keyword>